<gene>
    <name evidence="2" type="ORF">BS47DRAFT_1023084</name>
</gene>
<dbReference type="GO" id="GO:0003824">
    <property type="term" value="F:catalytic activity"/>
    <property type="evidence" value="ECO:0007669"/>
    <property type="project" value="InterPro"/>
</dbReference>
<dbReference type="InterPro" id="IPR052985">
    <property type="entry name" value="CoA-trans_III_biosynth/detox"/>
</dbReference>
<organism evidence="2 3">
    <name type="scientific">Hydnum rufescens UP504</name>
    <dbReference type="NCBI Taxonomy" id="1448309"/>
    <lineage>
        <taxon>Eukaryota</taxon>
        <taxon>Fungi</taxon>
        <taxon>Dikarya</taxon>
        <taxon>Basidiomycota</taxon>
        <taxon>Agaricomycotina</taxon>
        <taxon>Agaricomycetes</taxon>
        <taxon>Cantharellales</taxon>
        <taxon>Hydnaceae</taxon>
        <taxon>Hydnum</taxon>
    </lineage>
</organism>
<evidence type="ECO:0000256" key="1">
    <source>
        <dbReference type="ARBA" id="ARBA00008383"/>
    </source>
</evidence>
<accession>A0A9P6AVX4</accession>
<protein>
    <recommendedName>
        <fullName evidence="4">CoA-transferase family III</fullName>
    </recommendedName>
</protein>
<proteinExistence type="inferred from homology"/>
<dbReference type="InterPro" id="IPR023606">
    <property type="entry name" value="CoA-Trfase_III_dom_1_sf"/>
</dbReference>
<comment type="caution">
    <text evidence="2">The sequence shown here is derived from an EMBL/GenBank/DDBJ whole genome shotgun (WGS) entry which is preliminary data.</text>
</comment>
<keyword evidence="3" id="KW-1185">Reference proteome</keyword>
<dbReference type="Pfam" id="PF02515">
    <property type="entry name" value="CoA_transf_3"/>
    <property type="match status" value="1"/>
</dbReference>
<name>A0A9P6AVX4_9AGAM</name>
<dbReference type="PANTHER" id="PTHR48229:SF1">
    <property type="entry name" value="ALPHA METHYLACYL-COA RACEMASE-RELATED"/>
    <property type="match status" value="1"/>
</dbReference>
<dbReference type="SUPFAM" id="SSF89796">
    <property type="entry name" value="CoA-transferase family III (CaiB/BaiF)"/>
    <property type="match status" value="2"/>
</dbReference>
<dbReference type="EMBL" id="MU128980">
    <property type="protein sequence ID" value="KAF9512907.1"/>
    <property type="molecule type" value="Genomic_DNA"/>
</dbReference>
<comment type="similarity">
    <text evidence="1">Belongs to the CoA-transferase III family.</text>
</comment>
<evidence type="ECO:0008006" key="4">
    <source>
        <dbReference type="Google" id="ProtNLM"/>
    </source>
</evidence>
<reference evidence="2" key="1">
    <citation type="journal article" date="2020" name="Nat. Commun.">
        <title>Large-scale genome sequencing of mycorrhizal fungi provides insights into the early evolution of symbiotic traits.</title>
        <authorList>
            <person name="Miyauchi S."/>
            <person name="Kiss E."/>
            <person name="Kuo A."/>
            <person name="Drula E."/>
            <person name="Kohler A."/>
            <person name="Sanchez-Garcia M."/>
            <person name="Morin E."/>
            <person name="Andreopoulos B."/>
            <person name="Barry K.W."/>
            <person name="Bonito G."/>
            <person name="Buee M."/>
            <person name="Carver A."/>
            <person name="Chen C."/>
            <person name="Cichocki N."/>
            <person name="Clum A."/>
            <person name="Culley D."/>
            <person name="Crous P.W."/>
            <person name="Fauchery L."/>
            <person name="Girlanda M."/>
            <person name="Hayes R.D."/>
            <person name="Keri Z."/>
            <person name="LaButti K."/>
            <person name="Lipzen A."/>
            <person name="Lombard V."/>
            <person name="Magnuson J."/>
            <person name="Maillard F."/>
            <person name="Murat C."/>
            <person name="Nolan M."/>
            <person name="Ohm R.A."/>
            <person name="Pangilinan J."/>
            <person name="Pereira M.F."/>
            <person name="Perotto S."/>
            <person name="Peter M."/>
            <person name="Pfister S."/>
            <person name="Riley R."/>
            <person name="Sitrit Y."/>
            <person name="Stielow J.B."/>
            <person name="Szollosi G."/>
            <person name="Zifcakova L."/>
            <person name="Stursova M."/>
            <person name="Spatafora J.W."/>
            <person name="Tedersoo L."/>
            <person name="Vaario L.M."/>
            <person name="Yamada A."/>
            <person name="Yan M."/>
            <person name="Wang P."/>
            <person name="Xu J."/>
            <person name="Bruns T."/>
            <person name="Baldrian P."/>
            <person name="Vilgalys R."/>
            <person name="Dunand C."/>
            <person name="Henrissat B."/>
            <person name="Grigoriev I.V."/>
            <person name="Hibbett D."/>
            <person name="Nagy L.G."/>
            <person name="Martin F.M."/>
        </authorList>
    </citation>
    <scope>NUCLEOTIDE SEQUENCE</scope>
    <source>
        <strain evidence="2">UP504</strain>
    </source>
</reference>
<dbReference type="AlphaFoldDB" id="A0A9P6AVX4"/>
<dbReference type="Gene3D" id="3.40.50.10540">
    <property type="entry name" value="Crotonobetainyl-coa:carnitine coa-transferase, domain 1"/>
    <property type="match status" value="1"/>
</dbReference>
<dbReference type="Proteomes" id="UP000886523">
    <property type="component" value="Unassembled WGS sequence"/>
</dbReference>
<sequence>MTSPVQGPAVDAVPVDAGKLLDVLIRDLNLDDIGYLRHLVHFDGGYPFLPLPHKSQAASAALLGLFGLASARLLQIRGTQAPHISINTDHATLFMASSSLVRLNGRPMSSPEFSSLIPNINEEPHTFLGRETTNMYRTKDGRYFYMHGSFAPSLVLKILGIDPDQPVVDVRHAKELIGAQCSLYTADALRLLFPSLDFVGDIVLRPDEFDRSPQGRLLHALPLARFIPIPSRNTATAPPYPPLAGPSSKPLEGIRVLELTRATAGGVAGRLLAEMGATVTRVISPHLPDFSALQPDCNLDKRPVHIDLRTRFGRQQMRHLLETADIFLQGYQPGSMDKLGLSHAQLAALGDARGKPFVIIDEQCYGGVLERGEWGRRPGYAQIADSVTGIAWETGSACGQDTPLIPCLPITQYCTAILCAAFAVLGLVRRSLVPGTVAVPVAMCSFGVWLRQQKRYPEDWVRATYNSGPRFDYRTGLTDMLSQTLHHQFSIDPSYSQPQFYNTILRTGFDGKAVVRGVPRAAIDMLGASLTHVAPVIRLHGIETRYKCSVPWGYFRPGWDEDDADALDRKLGIRRYRIR</sequence>
<dbReference type="InterPro" id="IPR003673">
    <property type="entry name" value="CoA-Trfase_fam_III"/>
</dbReference>
<dbReference type="OrthoDB" id="2308815at2759"/>
<evidence type="ECO:0000313" key="2">
    <source>
        <dbReference type="EMBL" id="KAF9512907.1"/>
    </source>
</evidence>
<dbReference type="PANTHER" id="PTHR48229">
    <property type="entry name" value="CAIB/BAIF FAMILY ENZYME (AFU_ORTHOLOGUE AFUA_1G05360)-RELATED"/>
    <property type="match status" value="1"/>
</dbReference>
<evidence type="ECO:0000313" key="3">
    <source>
        <dbReference type="Proteomes" id="UP000886523"/>
    </source>
</evidence>